<gene>
    <name evidence="2" type="ordered locus">PTH_2777</name>
</gene>
<dbReference type="Proteomes" id="UP000006556">
    <property type="component" value="Chromosome"/>
</dbReference>
<dbReference type="eggNOG" id="ENOG5032Y5Z">
    <property type="taxonomic scope" value="Bacteria"/>
</dbReference>
<proteinExistence type="predicted"/>
<feature type="signal peptide" evidence="1">
    <location>
        <begin position="1"/>
        <end position="28"/>
    </location>
</feature>
<keyword evidence="1" id="KW-0732">Signal</keyword>
<dbReference type="EMBL" id="AP009389">
    <property type="protein sequence ID" value="BAF60958.1"/>
    <property type="molecule type" value="Genomic_DNA"/>
</dbReference>
<protein>
    <submittedName>
        <fullName evidence="2">Hypothetical membrane protein</fullName>
    </submittedName>
</protein>
<keyword evidence="3" id="KW-1185">Reference proteome</keyword>
<dbReference type="AlphaFoldDB" id="A5CYH5"/>
<sequence length="136" mass="14092">MRLNKAKTAIMLLIAGAVLSLLGYAAFAGDGEPGGSGDPLVTQSYVDQYVQWRVAELKSGQVLKGGAGTEIIVRRGQAAVVDSTGNGIPDLTAGADIYGGSTVPVNHLLLVPREDGRGVKALSPVVVMYRGEATIR</sequence>
<dbReference type="HOGENOM" id="CLU_117097_1_0_9"/>
<reference evidence="3" key="1">
    <citation type="journal article" date="2008" name="Genome Res.">
        <title>The genome of Pelotomaculum thermopropionicum reveals niche-associated evolution in anaerobic microbiota.</title>
        <authorList>
            <person name="Kosaka T."/>
            <person name="Kato S."/>
            <person name="Shimoyama T."/>
            <person name="Ishii S."/>
            <person name="Abe T."/>
            <person name="Watanabe K."/>
        </authorList>
    </citation>
    <scope>NUCLEOTIDE SEQUENCE [LARGE SCALE GENOMIC DNA]</scope>
    <source>
        <strain evidence="3">DSM 13744 / JCM 10971 / SI</strain>
    </source>
</reference>
<evidence type="ECO:0000313" key="3">
    <source>
        <dbReference type="Proteomes" id="UP000006556"/>
    </source>
</evidence>
<evidence type="ECO:0000256" key="1">
    <source>
        <dbReference type="SAM" id="SignalP"/>
    </source>
</evidence>
<dbReference type="KEGG" id="pth:PTH_2777"/>
<name>A5CYH5_PELTS</name>
<evidence type="ECO:0000313" key="2">
    <source>
        <dbReference type="EMBL" id="BAF60958.1"/>
    </source>
</evidence>
<feature type="chain" id="PRO_5039022642" evidence="1">
    <location>
        <begin position="29"/>
        <end position="136"/>
    </location>
</feature>
<dbReference type="STRING" id="370438.PTH_2777"/>
<accession>A5CYH5</accession>
<organism evidence="2 3">
    <name type="scientific">Pelotomaculum thermopropionicum (strain DSM 13744 / JCM 10971 / SI)</name>
    <dbReference type="NCBI Taxonomy" id="370438"/>
    <lineage>
        <taxon>Bacteria</taxon>
        <taxon>Bacillati</taxon>
        <taxon>Bacillota</taxon>
        <taxon>Clostridia</taxon>
        <taxon>Eubacteriales</taxon>
        <taxon>Desulfotomaculaceae</taxon>
        <taxon>Pelotomaculum</taxon>
    </lineage>
</organism>